<dbReference type="SUPFAM" id="SSF53383">
    <property type="entry name" value="PLP-dependent transferases"/>
    <property type="match status" value="1"/>
</dbReference>
<evidence type="ECO:0000256" key="5">
    <source>
        <dbReference type="ARBA" id="ARBA00061511"/>
    </source>
</evidence>
<keyword evidence="2" id="KW-0032">Aminotransferase</keyword>
<protein>
    <recommendedName>
        <fullName evidence="6">Aminotransferase class I/classII large domain-containing protein</fullName>
    </recommendedName>
</protein>
<comment type="similarity">
    <text evidence="5">Belongs to the class-I pyridoxal-phosphate-dependent aminotransferase family. LL-diaminopimelate aminotransferase subfamily.</text>
</comment>
<dbReference type="InterPro" id="IPR019942">
    <property type="entry name" value="DapL/ALD1"/>
</dbReference>
<feature type="domain" description="Aminotransferase class I/classII large" evidence="6">
    <location>
        <begin position="72"/>
        <end position="420"/>
    </location>
</feature>
<organism evidence="7 8">
    <name type="scientific">Arabis nemorensis</name>
    <dbReference type="NCBI Taxonomy" id="586526"/>
    <lineage>
        <taxon>Eukaryota</taxon>
        <taxon>Viridiplantae</taxon>
        <taxon>Streptophyta</taxon>
        <taxon>Embryophyta</taxon>
        <taxon>Tracheophyta</taxon>
        <taxon>Spermatophyta</taxon>
        <taxon>Magnoliopsida</taxon>
        <taxon>eudicotyledons</taxon>
        <taxon>Gunneridae</taxon>
        <taxon>Pentapetalae</taxon>
        <taxon>rosids</taxon>
        <taxon>malvids</taxon>
        <taxon>Brassicales</taxon>
        <taxon>Brassicaceae</taxon>
        <taxon>Arabideae</taxon>
        <taxon>Arabis</taxon>
    </lineage>
</organism>
<dbReference type="InterPro" id="IPR004839">
    <property type="entry name" value="Aminotransferase_I/II_large"/>
</dbReference>
<evidence type="ECO:0000256" key="2">
    <source>
        <dbReference type="ARBA" id="ARBA00022576"/>
    </source>
</evidence>
<dbReference type="InterPro" id="IPR015422">
    <property type="entry name" value="PyrdxlP-dep_Trfase_small"/>
</dbReference>
<accession>A0A565BE75</accession>
<dbReference type="Proteomes" id="UP000489600">
    <property type="component" value="Unassembled WGS sequence"/>
</dbReference>
<reference evidence="7" key="1">
    <citation type="submission" date="2019-07" db="EMBL/GenBank/DDBJ databases">
        <authorList>
            <person name="Dittberner H."/>
        </authorList>
    </citation>
    <scope>NUCLEOTIDE SEQUENCE [LARGE SCALE GENOMIC DNA]</scope>
</reference>
<dbReference type="GO" id="GO:0030170">
    <property type="term" value="F:pyridoxal phosphate binding"/>
    <property type="evidence" value="ECO:0007669"/>
    <property type="project" value="InterPro"/>
</dbReference>
<keyword evidence="4" id="KW-0663">Pyridoxal phosphate</keyword>
<dbReference type="Gene3D" id="3.40.640.10">
    <property type="entry name" value="Type I PLP-dependent aspartate aminotransferase-like (Major domain)"/>
    <property type="match status" value="1"/>
</dbReference>
<dbReference type="CDD" id="cd00609">
    <property type="entry name" value="AAT_like"/>
    <property type="match status" value="1"/>
</dbReference>
<dbReference type="GO" id="GO:0009862">
    <property type="term" value="P:systemic acquired resistance, salicylic acid mediated signaling pathway"/>
    <property type="evidence" value="ECO:0007669"/>
    <property type="project" value="UniProtKB-ARBA"/>
</dbReference>
<name>A0A565BE75_9BRAS</name>
<dbReference type="Pfam" id="PF00155">
    <property type="entry name" value="Aminotran_1_2"/>
    <property type="match status" value="1"/>
</dbReference>
<dbReference type="Gene3D" id="3.90.1150.10">
    <property type="entry name" value="Aspartate Aminotransferase, domain 1"/>
    <property type="match status" value="1"/>
</dbReference>
<evidence type="ECO:0000259" key="6">
    <source>
        <dbReference type="Pfam" id="PF00155"/>
    </source>
</evidence>
<keyword evidence="3" id="KW-0808">Transferase</keyword>
<evidence type="ECO:0000313" key="8">
    <source>
        <dbReference type="Proteomes" id="UP000489600"/>
    </source>
</evidence>
<dbReference type="EMBL" id="CABITT030000003">
    <property type="protein sequence ID" value="VVA99170.1"/>
    <property type="molecule type" value="Genomic_DNA"/>
</dbReference>
<dbReference type="InterPro" id="IPR015424">
    <property type="entry name" value="PyrdxlP-dep_Trfase"/>
</dbReference>
<dbReference type="FunFam" id="3.40.640.10:FF:000099">
    <property type="entry name" value="LL-diaminopimelate aminotransferase, chloroplastic"/>
    <property type="match status" value="1"/>
</dbReference>
<comment type="cofactor">
    <cofactor evidence="1">
        <name>pyridoxal 5'-phosphate</name>
        <dbReference type="ChEBI" id="CHEBI:597326"/>
    </cofactor>
</comment>
<dbReference type="PANTHER" id="PTHR43144">
    <property type="entry name" value="AMINOTRANSFERASE"/>
    <property type="match status" value="1"/>
</dbReference>
<dbReference type="OrthoDB" id="7042322at2759"/>
<dbReference type="AlphaFoldDB" id="A0A565BE75"/>
<gene>
    <name evidence="7" type="ORF">ANE_LOCUS9615</name>
</gene>
<proteinExistence type="inferred from homology"/>
<evidence type="ECO:0000256" key="3">
    <source>
        <dbReference type="ARBA" id="ARBA00022679"/>
    </source>
</evidence>
<comment type="caution">
    <text evidence="7">The sequence shown here is derived from an EMBL/GenBank/DDBJ whole genome shotgun (WGS) entry which is preliminary data.</text>
</comment>
<evidence type="ECO:0000256" key="1">
    <source>
        <dbReference type="ARBA" id="ARBA00001933"/>
    </source>
</evidence>
<dbReference type="InterPro" id="IPR015421">
    <property type="entry name" value="PyrdxlP-dep_Trfase_major"/>
</dbReference>
<evidence type="ECO:0000313" key="7">
    <source>
        <dbReference type="EMBL" id="VVA99170.1"/>
    </source>
</evidence>
<dbReference type="GO" id="GO:0008483">
    <property type="term" value="F:transaminase activity"/>
    <property type="evidence" value="ECO:0007669"/>
    <property type="project" value="UniProtKB-KW"/>
</dbReference>
<sequence>MVSLMFFGSSSYLCSSPSKNTKASLDFERKKVGPCTKLVRNVNLEKLKNNYLFPEITRRELEHVEKHPNVRLISLGTGDTTEPIPEQITSQMSNFAHALSTVEGYRGYGLEQGDKTLRQAIANTFYGNLCVKSSEVFVSDGAQSDISRLQLLLGSGVTIAVQDPTFPAYVDSSVIMGQTGRFHEATKTYQNVVYMPCGPQNSFFPDLAMTPRTDVIFFCSPNNPTGYVASRKQLHQLVEFAKTNGSIIIFDSAYAAFIEDGSPRSIYEIPGAREVAIEVSSFSKFAGFTGVRLGWTIIPDELLYSNGFPILNDFHRIVTTSFNGASNIAQAGGLACLSSAGLKEIRSVINYYKENRKILMETLVSLGLTVYGGVNAPYLWVHFRGSKSWDVFAEVLENTHIITVPGSGFGPGGEEYLRISGFGRRDDIIEASKRLQRFFNKRTKHFIFLSSASNNN</sequence>
<keyword evidence="8" id="KW-1185">Reference proteome</keyword>
<evidence type="ECO:0000256" key="4">
    <source>
        <dbReference type="ARBA" id="ARBA00022898"/>
    </source>
</evidence>
<dbReference type="NCBIfam" id="TIGR03542">
    <property type="entry name" value="DAPAT_plant"/>
    <property type="match status" value="1"/>
</dbReference>